<dbReference type="Gene3D" id="1.10.3210.10">
    <property type="entry name" value="Hypothetical protein af1432"/>
    <property type="match status" value="1"/>
</dbReference>
<dbReference type="InterPro" id="IPR014408">
    <property type="entry name" value="dGMP_Pdiesterase_EAL/HD-GYP"/>
</dbReference>
<dbReference type="PANTHER" id="PTHR33525">
    <property type="match status" value="1"/>
</dbReference>
<dbReference type="SUPFAM" id="SSF109604">
    <property type="entry name" value="HD-domain/PDEase-like"/>
    <property type="match status" value="1"/>
</dbReference>
<dbReference type="EMBL" id="CP159578">
    <property type="protein sequence ID" value="XCJ78368.1"/>
    <property type="molecule type" value="Genomic_DNA"/>
</dbReference>
<dbReference type="InterPro" id="IPR001633">
    <property type="entry name" value="EAL_dom"/>
</dbReference>
<sequence>MSALSDPHQTSVLFARQPIFDSSREIVAFELLFRPTDGGPMPLPFDGNRATSTVLLNAFTQGDLKTVGQGKQLYVNFTADTLAGEIPFDNVHMVVEILEDTPCTDAVCQRLIELRAQGFTLALDDYTEHDATHPFLPLVDVVKLEYPHYSNDEFYWIITQLRRHHPHLKLLAEKLETEAELEHCLEVGCDYFQGYFLARPQIIHGKPVTTARLTILKLITELNQPDISTRDVAATIERDPALGMRLLRLVNTTQYQRAGEIDSLHQAVTLIGTQRIRSLATLLALSELNDKPHSLRQLALTRASLCRELAIDDPQRSERAFIVGLFSYLEAFFDRPLKDLVAILPLHASINAALLQQEGPLGALLDTAIKLEHGDWNEIPWARLQALGIQPTDVGAANQRALKIVGELQASGGF</sequence>
<organism evidence="3">
    <name type="scientific">Salinicola endophyticus</name>
    <dbReference type="NCBI Taxonomy" id="1949083"/>
    <lineage>
        <taxon>Bacteria</taxon>
        <taxon>Pseudomonadati</taxon>
        <taxon>Pseudomonadota</taxon>
        <taxon>Gammaproteobacteria</taxon>
        <taxon>Oceanospirillales</taxon>
        <taxon>Halomonadaceae</taxon>
        <taxon>Salinicola</taxon>
    </lineage>
</organism>
<dbReference type="InterPro" id="IPR052340">
    <property type="entry name" value="RNase_Y/CdgJ"/>
</dbReference>
<evidence type="ECO:0000313" key="3">
    <source>
        <dbReference type="EMBL" id="XCJ78368.1"/>
    </source>
</evidence>
<feature type="domain" description="HDOD" evidence="2">
    <location>
        <begin position="208"/>
        <end position="392"/>
    </location>
</feature>
<name>A0AB74U9H1_9GAMM</name>
<evidence type="ECO:0000259" key="1">
    <source>
        <dbReference type="PROSITE" id="PS50883"/>
    </source>
</evidence>
<accession>A0AB74U9H1</accession>
<dbReference type="PIRSF" id="PIRSF003180">
    <property type="entry name" value="DiGMPpdiest_YuxH"/>
    <property type="match status" value="1"/>
</dbReference>
<proteinExistence type="predicted"/>
<reference evidence="3" key="1">
    <citation type="submission" date="2024-06" db="EMBL/GenBank/DDBJ databases">
        <title>Complete genome of Salinicola endophyticus HNIBRBA4755.</title>
        <authorList>
            <person name="Shin S.Y."/>
            <person name="Kang H."/>
            <person name="Song J."/>
        </authorList>
    </citation>
    <scope>NUCLEOTIDE SEQUENCE</scope>
    <source>
        <strain evidence="3">HNIBRBA4755</strain>
    </source>
</reference>
<dbReference type="SMART" id="SM00052">
    <property type="entry name" value="EAL"/>
    <property type="match status" value="1"/>
</dbReference>
<dbReference type="Gene3D" id="3.20.20.450">
    <property type="entry name" value="EAL domain"/>
    <property type="match status" value="1"/>
</dbReference>
<evidence type="ECO:0000259" key="2">
    <source>
        <dbReference type="PROSITE" id="PS51833"/>
    </source>
</evidence>
<dbReference type="PANTHER" id="PTHR33525:SF4">
    <property type="entry name" value="CYCLIC DI-GMP PHOSPHODIESTERASE CDGJ"/>
    <property type="match status" value="1"/>
</dbReference>
<dbReference type="RefSeq" id="WP_353979370.1">
    <property type="nucleotide sequence ID" value="NZ_CP159578.1"/>
</dbReference>
<dbReference type="InterPro" id="IPR035919">
    <property type="entry name" value="EAL_sf"/>
</dbReference>
<protein>
    <submittedName>
        <fullName evidence="3">HDOD domain-containing protein</fullName>
    </submittedName>
</protein>
<dbReference type="AlphaFoldDB" id="A0AB74U9H1"/>
<dbReference type="PROSITE" id="PS51833">
    <property type="entry name" value="HDOD"/>
    <property type="match status" value="1"/>
</dbReference>
<dbReference type="PROSITE" id="PS50883">
    <property type="entry name" value="EAL"/>
    <property type="match status" value="1"/>
</dbReference>
<dbReference type="SUPFAM" id="SSF141868">
    <property type="entry name" value="EAL domain-like"/>
    <property type="match status" value="1"/>
</dbReference>
<dbReference type="Pfam" id="PF00563">
    <property type="entry name" value="EAL"/>
    <property type="match status" value="1"/>
</dbReference>
<feature type="domain" description="EAL" evidence="1">
    <location>
        <begin position="1"/>
        <end position="214"/>
    </location>
</feature>
<dbReference type="Pfam" id="PF08668">
    <property type="entry name" value="HDOD"/>
    <property type="match status" value="1"/>
</dbReference>
<dbReference type="InterPro" id="IPR013976">
    <property type="entry name" value="HDOD"/>
</dbReference>
<gene>
    <name evidence="3" type="ORF">ABV408_13105</name>
</gene>